<dbReference type="InterPro" id="IPR003785">
    <property type="entry name" value="Creatininase/forma_Hydrolase"/>
</dbReference>
<dbReference type="AlphaFoldDB" id="A0A5R9GE86"/>
<dbReference type="Gene3D" id="3.40.50.10310">
    <property type="entry name" value="Creatininase"/>
    <property type="match status" value="1"/>
</dbReference>
<dbReference type="PANTHER" id="PTHR35005">
    <property type="entry name" value="3-DEHYDRO-SCYLLO-INOSOSE HYDROLASE"/>
    <property type="match status" value="1"/>
</dbReference>
<organism evidence="6 7">
    <name type="scientific">Paenibacillus antri</name>
    <dbReference type="NCBI Taxonomy" id="2582848"/>
    <lineage>
        <taxon>Bacteria</taxon>
        <taxon>Bacillati</taxon>
        <taxon>Bacillota</taxon>
        <taxon>Bacilli</taxon>
        <taxon>Bacillales</taxon>
        <taxon>Paenibacillaceae</taxon>
        <taxon>Paenibacillus</taxon>
    </lineage>
</organism>
<keyword evidence="7" id="KW-1185">Reference proteome</keyword>
<comment type="similarity">
    <text evidence="5">Belongs to the creatininase superfamily.</text>
</comment>
<dbReference type="SUPFAM" id="SSF102215">
    <property type="entry name" value="Creatininase"/>
    <property type="match status" value="1"/>
</dbReference>
<dbReference type="GO" id="GO:0016811">
    <property type="term" value="F:hydrolase activity, acting on carbon-nitrogen (but not peptide) bonds, in linear amides"/>
    <property type="evidence" value="ECO:0007669"/>
    <property type="project" value="TreeGrafter"/>
</dbReference>
<reference evidence="6 7" key="1">
    <citation type="submission" date="2019-05" db="EMBL/GenBank/DDBJ databases">
        <authorList>
            <person name="Narsing Rao M.P."/>
            <person name="Li W.J."/>
        </authorList>
    </citation>
    <scope>NUCLEOTIDE SEQUENCE [LARGE SCALE GENOMIC DNA]</scope>
    <source>
        <strain evidence="6 7">SYSU_K30003</strain>
    </source>
</reference>
<comment type="caution">
    <text evidence="6">The sequence shown here is derived from an EMBL/GenBank/DDBJ whole genome shotgun (WGS) entry which is preliminary data.</text>
</comment>
<evidence type="ECO:0000313" key="6">
    <source>
        <dbReference type="EMBL" id="TLS52656.1"/>
    </source>
</evidence>
<dbReference type="Proteomes" id="UP000309676">
    <property type="component" value="Unassembled WGS sequence"/>
</dbReference>
<proteinExistence type="inferred from homology"/>
<evidence type="ECO:0000256" key="3">
    <source>
        <dbReference type="ARBA" id="ARBA00022801"/>
    </source>
</evidence>
<dbReference type="InterPro" id="IPR024087">
    <property type="entry name" value="Creatininase-like_sf"/>
</dbReference>
<evidence type="ECO:0000256" key="1">
    <source>
        <dbReference type="ARBA" id="ARBA00001947"/>
    </source>
</evidence>
<evidence type="ECO:0000256" key="2">
    <source>
        <dbReference type="ARBA" id="ARBA00022723"/>
    </source>
</evidence>
<dbReference type="GO" id="GO:0046872">
    <property type="term" value="F:metal ion binding"/>
    <property type="evidence" value="ECO:0007669"/>
    <property type="project" value="UniProtKB-KW"/>
</dbReference>
<dbReference type="GO" id="GO:0009231">
    <property type="term" value="P:riboflavin biosynthetic process"/>
    <property type="evidence" value="ECO:0007669"/>
    <property type="project" value="TreeGrafter"/>
</dbReference>
<keyword evidence="2" id="KW-0479">Metal-binding</keyword>
<protein>
    <submittedName>
        <fullName evidence="6">Creatininase family protein</fullName>
    </submittedName>
</protein>
<evidence type="ECO:0000256" key="4">
    <source>
        <dbReference type="ARBA" id="ARBA00022833"/>
    </source>
</evidence>
<dbReference type="PANTHER" id="PTHR35005:SF1">
    <property type="entry name" value="2-AMINO-5-FORMYLAMINO-6-RIBOSYLAMINOPYRIMIDIN-4(3H)-ONE 5'-MONOPHOSPHATE DEFORMYLASE"/>
    <property type="match status" value="1"/>
</dbReference>
<dbReference type="Pfam" id="PF02633">
    <property type="entry name" value="Creatininase"/>
    <property type="match status" value="1"/>
</dbReference>
<dbReference type="EMBL" id="VCIW01000004">
    <property type="protein sequence ID" value="TLS52656.1"/>
    <property type="molecule type" value="Genomic_DNA"/>
</dbReference>
<accession>A0A5R9GE86</accession>
<keyword evidence="4" id="KW-0862">Zinc</keyword>
<comment type="cofactor">
    <cofactor evidence="1">
        <name>Zn(2+)</name>
        <dbReference type="ChEBI" id="CHEBI:29105"/>
    </cofactor>
</comment>
<keyword evidence="3" id="KW-0378">Hydrolase</keyword>
<gene>
    <name evidence="6" type="ORF">FE782_08470</name>
</gene>
<sequence length="323" mass="35280">MHGFPVPLPREMVLPRVGFPDRFPLYSLREVFAVAAAGECGSRREENTVNLRRKEGDARVKTYYEPEVVARHVPLEPIPDEVRAAYLRPGELLAVMERFPVAYQPLGTIEWHGRHNPLGCDSIKAEQVCIHAARAAGGVVMPPLYFAADAHWDCGHGIGYGMDAEAGFQLPGSFYPMATDLFAKLLQSACSNYLARGFRLVVLVSGHNPSIQQNVMDEVCYSFKSPDGAEPVVATMENKLVPRGDPRRGGDHAGGYETSMMLYLCKDRVRLEANEDADVPKLGVGDGGGGIMLEEASAEEGKIRFELQVAGLVELAARKLAAL</sequence>
<evidence type="ECO:0000256" key="5">
    <source>
        <dbReference type="ARBA" id="ARBA00024029"/>
    </source>
</evidence>
<name>A0A5R9GE86_9BACL</name>
<evidence type="ECO:0000313" key="7">
    <source>
        <dbReference type="Proteomes" id="UP000309676"/>
    </source>
</evidence>